<name>A0ABU2ZG79_9SPHN</name>
<accession>A0ABU2ZG79</accession>
<sequence length="328" mass="34777">MIWFVEEGIGEHRAVQISAGRIVRAKVQWANDIAPGAIVEAVLIARSSGSDRATARMANGAELLVSGLPRTASEGSRTVLEITRGAIVEAGRIKRAQARTSQACLDPMPSLVHRLRKAGEEVQLVEQFPDEASCGAGWNNLLGEALCGLVDFDGGTLQLSSTPAMTLIDVDGGLPPDALALAAVPRIASAIGRLDLAGSIGIDFPTLQSRSARQAVDRALDAALAGWAHERTAMNGFGFVQIVARNEGPSILQRCAVMPRTAAVHLLLRQAQRVREPGAILLVMHPTLIPLLKPEHLAELARRTGRIIRTSVNESLALDGGFAQAVTI</sequence>
<protein>
    <submittedName>
        <fullName evidence="1">Ribonuclease</fullName>
    </submittedName>
</protein>
<dbReference type="RefSeq" id="WP_311339886.1">
    <property type="nucleotide sequence ID" value="NZ_JAVRHS010000002.1"/>
</dbReference>
<reference evidence="1 2" key="1">
    <citation type="submission" date="2023-09" db="EMBL/GenBank/DDBJ databases">
        <authorList>
            <person name="Rey-Velasco X."/>
        </authorList>
    </citation>
    <scope>NUCLEOTIDE SEQUENCE [LARGE SCALE GENOMIC DNA]</scope>
    <source>
        <strain evidence="1 2">F390</strain>
    </source>
</reference>
<dbReference type="Proteomes" id="UP001259803">
    <property type="component" value="Unassembled WGS sequence"/>
</dbReference>
<organism evidence="1 2">
    <name type="scientific">Croceicoccus esteveae</name>
    <dbReference type="NCBI Taxonomy" id="3075597"/>
    <lineage>
        <taxon>Bacteria</taxon>
        <taxon>Pseudomonadati</taxon>
        <taxon>Pseudomonadota</taxon>
        <taxon>Alphaproteobacteria</taxon>
        <taxon>Sphingomonadales</taxon>
        <taxon>Erythrobacteraceae</taxon>
        <taxon>Croceicoccus</taxon>
    </lineage>
</organism>
<dbReference type="EMBL" id="JAVRHS010000002">
    <property type="protein sequence ID" value="MDT0575314.1"/>
    <property type="molecule type" value="Genomic_DNA"/>
</dbReference>
<gene>
    <name evidence="1" type="ORF">RM533_03850</name>
</gene>
<evidence type="ECO:0000313" key="1">
    <source>
        <dbReference type="EMBL" id="MDT0575314.1"/>
    </source>
</evidence>
<keyword evidence="2" id="KW-1185">Reference proteome</keyword>
<comment type="caution">
    <text evidence="1">The sequence shown here is derived from an EMBL/GenBank/DDBJ whole genome shotgun (WGS) entry which is preliminary data.</text>
</comment>
<proteinExistence type="predicted"/>
<evidence type="ECO:0000313" key="2">
    <source>
        <dbReference type="Proteomes" id="UP001259803"/>
    </source>
</evidence>